<organism evidence="10 11">
    <name type="scientific">Aplysia californica</name>
    <name type="common">California sea hare</name>
    <dbReference type="NCBI Taxonomy" id="6500"/>
    <lineage>
        <taxon>Eukaryota</taxon>
        <taxon>Metazoa</taxon>
        <taxon>Spiralia</taxon>
        <taxon>Lophotrochozoa</taxon>
        <taxon>Mollusca</taxon>
        <taxon>Gastropoda</taxon>
        <taxon>Heterobranchia</taxon>
        <taxon>Euthyneura</taxon>
        <taxon>Tectipleura</taxon>
        <taxon>Aplysiida</taxon>
        <taxon>Aplysioidea</taxon>
        <taxon>Aplysiidae</taxon>
        <taxon>Aplysia</taxon>
    </lineage>
</organism>
<reference evidence="11" key="1">
    <citation type="submission" date="2025-08" db="UniProtKB">
        <authorList>
            <consortium name="RefSeq"/>
        </authorList>
    </citation>
    <scope>IDENTIFICATION</scope>
</reference>
<proteinExistence type="predicted"/>
<dbReference type="PANTHER" id="PTHR45695">
    <property type="entry name" value="LEUCOKININ RECEPTOR-RELATED"/>
    <property type="match status" value="1"/>
</dbReference>
<evidence type="ECO:0000256" key="4">
    <source>
        <dbReference type="ARBA" id="ARBA00023040"/>
    </source>
</evidence>
<keyword evidence="5 8" id="KW-0472">Membrane</keyword>
<dbReference type="InterPro" id="IPR017452">
    <property type="entry name" value="GPCR_Rhodpsn_7TM"/>
</dbReference>
<accession>A0ABM1VWK9</accession>
<keyword evidence="4" id="KW-0297">G-protein coupled receptor</keyword>
<comment type="subcellular location">
    <subcellularLocation>
        <location evidence="1">Membrane</location>
        <topology evidence="1">Multi-pass membrane protein</topology>
    </subcellularLocation>
</comment>
<evidence type="ECO:0000313" key="10">
    <source>
        <dbReference type="Proteomes" id="UP000694888"/>
    </source>
</evidence>
<keyword evidence="6" id="KW-0675">Receptor</keyword>
<dbReference type="Gene3D" id="1.20.1070.10">
    <property type="entry name" value="Rhodopsin 7-helix transmembrane proteins"/>
    <property type="match status" value="1"/>
</dbReference>
<dbReference type="SUPFAM" id="SSF81321">
    <property type="entry name" value="Family A G protein-coupled receptor-like"/>
    <property type="match status" value="1"/>
</dbReference>
<evidence type="ECO:0000259" key="9">
    <source>
        <dbReference type="PROSITE" id="PS50262"/>
    </source>
</evidence>
<evidence type="ECO:0000313" key="11">
    <source>
        <dbReference type="RefSeq" id="XP_035826801.1"/>
    </source>
</evidence>
<dbReference type="PRINTS" id="PR00237">
    <property type="entry name" value="GPCRRHODOPSN"/>
</dbReference>
<name>A0ABM1VWK9_APLCA</name>
<keyword evidence="7" id="KW-0807">Transducer</keyword>
<dbReference type="Pfam" id="PF00001">
    <property type="entry name" value="7tm_1"/>
    <property type="match status" value="1"/>
</dbReference>
<dbReference type="Proteomes" id="UP000694888">
    <property type="component" value="Unplaced"/>
</dbReference>
<dbReference type="PANTHER" id="PTHR45695:SF9">
    <property type="entry name" value="LEUCOKININ RECEPTOR"/>
    <property type="match status" value="1"/>
</dbReference>
<evidence type="ECO:0000256" key="2">
    <source>
        <dbReference type="ARBA" id="ARBA00022692"/>
    </source>
</evidence>
<gene>
    <name evidence="11" type="primary">LOC118478028</name>
</gene>
<evidence type="ECO:0000256" key="1">
    <source>
        <dbReference type="ARBA" id="ARBA00004141"/>
    </source>
</evidence>
<dbReference type="GeneID" id="118478028"/>
<protein>
    <submittedName>
        <fullName evidence="11">Cholecystokinin receptor type A-like</fullName>
    </submittedName>
</protein>
<dbReference type="RefSeq" id="XP_035826801.1">
    <property type="nucleotide sequence ID" value="XM_035970908.1"/>
</dbReference>
<evidence type="ECO:0000256" key="6">
    <source>
        <dbReference type="ARBA" id="ARBA00023170"/>
    </source>
</evidence>
<evidence type="ECO:0000256" key="3">
    <source>
        <dbReference type="ARBA" id="ARBA00022989"/>
    </source>
</evidence>
<sequence>MPLMFGVKGAGGGRVIRMLIVVVVLFAVCWGPILINNLLVSLRVLDSLHIGHLKPLRQAMFLLSYLNSSLNPLVYGFMSRHFRRGFREAICVCCSTPGRGRGDASFGRGRRGGNTRGCYFATGDDYQASTVRTGTIRLSPVTEQGTVIDEERLSESPLGSVRYKPGGGSRKIWACRNDKVSQVLDNKDG</sequence>
<keyword evidence="2 8" id="KW-0812">Transmembrane</keyword>
<feature type="transmembrane region" description="Helical" evidence="8">
    <location>
        <begin position="59"/>
        <end position="78"/>
    </location>
</feature>
<dbReference type="PROSITE" id="PS50262">
    <property type="entry name" value="G_PROTEIN_RECEP_F1_2"/>
    <property type="match status" value="1"/>
</dbReference>
<keyword evidence="10" id="KW-1185">Reference proteome</keyword>
<feature type="domain" description="G-protein coupled receptors family 1 profile" evidence="9">
    <location>
        <begin position="1"/>
        <end position="75"/>
    </location>
</feature>
<evidence type="ECO:0000256" key="8">
    <source>
        <dbReference type="SAM" id="Phobius"/>
    </source>
</evidence>
<evidence type="ECO:0000256" key="5">
    <source>
        <dbReference type="ARBA" id="ARBA00023136"/>
    </source>
</evidence>
<keyword evidence="3 8" id="KW-1133">Transmembrane helix</keyword>
<evidence type="ECO:0000256" key="7">
    <source>
        <dbReference type="ARBA" id="ARBA00023224"/>
    </source>
</evidence>
<dbReference type="InterPro" id="IPR000276">
    <property type="entry name" value="GPCR_Rhodpsn"/>
</dbReference>
<feature type="transmembrane region" description="Helical" evidence="8">
    <location>
        <begin position="18"/>
        <end position="39"/>
    </location>
</feature>